<accession>A0ABR2WKP6</accession>
<dbReference type="EMBL" id="JASJQH010001109">
    <property type="protein sequence ID" value="KAK9762051.1"/>
    <property type="molecule type" value="Genomic_DNA"/>
</dbReference>
<evidence type="ECO:0000313" key="2">
    <source>
        <dbReference type="Proteomes" id="UP001479436"/>
    </source>
</evidence>
<gene>
    <name evidence="1" type="ORF">K7432_012565</name>
</gene>
<protein>
    <submittedName>
        <fullName evidence="1">Uncharacterized protein</fullName>
    </submittedName>
</protein>
<keyword evidence="2" id="KW-1185">Reference proteome</keyword>
<dbReference type="Pfam" id="PF13489">
    <property type="entry name" value="Methyltransf_23"/>
    <property type="match status" value="1"/>
</dbReference>
<reference evidence="1 2" key="1">
    <citation type="submission" date="2023-04" db="EMBL/GenBank/DDBJ databases">
        <title>Genome of Basidiobolus ranarum AG-B5.</title>
        <authorList>
            <person name="Stajich J.E."/>
            <person name="Carter-House D."/>
            <person name="Gryganskyi A."/>
        </authorList>
    </citation>
    <scope>NUCLEOTIDE SEQUENCE [LARGE SCALE GENOMIC DNA]</scope>
    <source>
        <strain evidence="1 2">AG-B5</strain>
    </source>
</reference>
<dbReference type="SUPFAM" id="SSF53335">
    <property type="entry name" value="S-adenosyl-L-methionine-dependent methyltransferases"/>
    <property type="match status" value="1"/>
</dbReference>
<sequence length="319" mass="36432">MTGLSFEDRLLEEFTNISNNEAYKLAFNDRVLRRSDDGKSFVGNDQRKHFMPLLIDSIKDKKAILDVGAGAGEFLNEVHSYVQQATFYLEEPNSALLNRYKEHLQQYNIQLGGADERTIQEYLKGDTKMGPVDCILCTHMIYHLTDFTSKKIQPKEDLIDFIVGLYGQLRDEGSIFLVYADLEIAYTGKIVLSYFETLEQTHYHSNLSQLYKARNDLLRDQGALSVLQSLHPNDSITMESHLFPSRFYGDTIGDLAAMSLVGELIESNEKTFEIQKLKHAIHVLNQPNNGIQLLKEGMWSANQEQVVCIIRKNSRKELA</sequence>
<organism evidence="1 2">
    <name type="scientific">Basidiobolus ranarum</name>
    <dbReference type="NCBI Taxonomy" id="34480"/>
    <lineage>
        <taxon>Eukaryota</taxon>
        <taxon>Fungi</taxon>
        <taxon>Fungi incertae sedis</taxon>
        <taxon>Zoopagomycota</taxon>
        <taxon>Entomophthoromycotina</taxon>
        <taxon>Basidiobolomycetes</taxon>
        <taxon>Basidiobolales</taxon>
        <taxon>Basidiobolaceae</taxon>
        <taxon>Basidiobolus</taxon>
    </lineage>
</organism>
<evidence type="ECO:0000313" key="1">
    <source>
        <dbReference type="EMBL" id="KAK9762051.1"/>
    </source>
</evidence>
<name>A0ABR2WKP6_9FUNG</name>
<proteinExistence type="predicted"/>
<dbReference type="Proteomes" id="UP001479436">
    <property type="component" value="Unassembled WGS sequence"/>
</dbReference>
<dbReference type="Gene3D" id="3.40.50.150">
    <property type="entry name" value="Vaccinia Virus protein VP39"/>
    <property type="match status" value="1"/>
</dbReference>
<dbReference type="InterPro" id="IPR029063">
    <property type="entry name" value="SAM-dependent_MTases_sf"/>
</dbReference>
<comment type="caution">
    <text evidence="1">The sequence shown here is derived from an EMBL/GenBank/DDBJ whole genome shotgun (WGS) entry which is preliminary data.</text>
</comment>